<dbReference type="Proteomes" id="UP000004521">
    <property type="component" value="Chromosome I"/>
</dbReference>
<keyword evidence="2" id="KW-0449">Lipoprotein</keyword>
<name>A0AAV3ETI0_ALIFS</name>
<accession>A0AAV3ETI0</accession>
<gene>
    <name evidence="2" type="ORF">VFSR5_1370</name>
</gene>
<feature type="domain" description="ABM" evidence="1">
    <location>
        <begin position="5"/>
        <end position="93"/>
    </location>
</feature>
<dbReference type="SUPFAM" id="SSF54909">
    <property type="entry name" value="Dimeric alpha+beta barrel"/>
    <property type="match status" value="1"/>
</dbReference>
<evidence type="ECO:0000313" key="2">
    <source>
        <dbReference type="EMBL" id="EHN69734.1"/>
    </source>
</evidence>
<sequence length="96" mass="11110">MTKILTIVARIEAKNGNAEFVKEAMLKLLEPTRKEVGCIQYDLHQDNENQNVFVFHEQWESEAHLQDHLNTAHIAEYVKTVDGVIDSFVLNRMTKL</sequence>
<dbReference type="Gene3D" id="3.30.70.100">
    <property type="match status" value="1"/>
</dbReference>
<dbReference type="EMBL" id="AHIH01000005">
    <property type="protein sequence ID" value="EHN69734.1"/>
    <property type="molecule type" value="Genomic_DNA"/>
</dbReference>
<dbReference type="AlphaFoldDB" id="A0AAV3ETI0"/>
<reference evidence="2 3" key="1">
    <citation type="journal article" date="2012" name="J. Bacteriol.">
        <title>Draft Genome Sequence of Vibrio fischeri SR5, a Strain Isolated from the Light Organ of the Mediterranean Squid Sepiola robusta.</title>
        <authorList>
            <person name="Gyllborg M.C."/>
            <person name="Sahl J.W."/>
            <person name="Cronin D.C.III."/>
            <person name="Rasko D.A."/>
            <person name="Mandel M.J."/>
        </authorList>
    </citation>
    <scope>NUCLEOTIDE SEQUENCE [LARGE SCALE GENOMIC DNA]</scope>
    <source>
        <strain evidence="2 3">SR5</strain>
    </source>
</reference>
<evidence type="ECO:0000313" key="3">
    <source>
        <dbReference type="Proteomes" id="UP000004521"/>
    </source>
</evidence>
<dbReference type="GO" id="GO:0003824">
    <property type="term" value="F:catalytic activity"/>
    <property type="evidence" value="ECO:0007669"/>
    <property type="project" value="TreeGrafter"/>
</dbReference>
<dbReference type="Pfam" id="PF03992">
    <property type="entry name" value="ABM"/>
    <property type="match status" value="1"/>
</dbReference>
<proteinExistence type="predicted"/>
<dbReference type="PANTHER" id="PTHR33336">
    <property type="entry name" value="QUINOL MONOOXYGENASE YGIN-RELATED"/>
    <property type="match status" value="1"/>
</dbReference>
<comment type="caution">
    <text evidence="2">The sequence shown here is derived from an EMBL/GenBank/DDBJ whole genome shotgun (WGS) entry which is preliminary data.</text>
</comment>
<organism evidence="2 3">
    <name type="scientific">Aliivibrio fischeri SR5</name>
    <dbReference type="NCBI Taxonomy" id="1088719"/>
    <lineage>
        <taxon>Bacteria</taxon>
        <taxon>Pseudomonadati</taxon>
        <taxon>Pseudomonadota</taxon>
        <taxon>Gammaproteobacteria</taxon>
        <taxon>Vibrionales</taxon>
        <taxon>Vibrionaceae</taxon>
        <taxon>Aliivibrio</taxon>
    </lineage>
</organism>
<dbReference type="RefSeq" id="WP_005419259.1">
    <property type="nucleotide sequence ID" value="NZ_CM001400.1"/>
</dbReference>
<dbReference type="InterPro" id="IPR050744">
    <property type="entry name" value="AI-2_Isomerase_LsrG"/>
</dbReference>
<dbReference type="PROSITE" id="PS51725">
    <property type="entry name" value="ABM"/>
    <property type="match status" value="1"/>
</dbReference>
<dbReference type="InterPro" id="IPR007138">
    <property type="entry name" value="ABM_dom"/>
</dbReference>
<evidence type="ECO:0000259" key="1">
    <source>
        <dbReference type="PROSITE" id="PS51725"/>
    </source>
</evidence>
<protein>
    <submittedName>
        <fullName evidence="2">Lipoprotein</fullName>
    </submittedName>
</protein>
<dbReference type="PANTHER" id="PTHR33336:SF3">
    <property type="entry name" value="ABM DOMAIN-CONTAINING PROTEIN"/>
    <property type="match status" value="1"/>
</dbReference>
<dbReference type="InterPro" id="IPR011008">
    <property type="entry name" value="Dimeric_a/b-barrel"/>
</dbReference>